<dbReference type="EMBL" id="KN042436">
    <property type="protein sequence ID" value="KFH61866.1"/>
    <property type="molecule type" value="Genomic_DNA"/>
</dbReference>
<dbReference type="OrthoDB" id="2496395at2759"/>
<name>A0A086TIT9_9FUNG</name>
<evidence type="ECO:0000256" key="1">
    <source>
        <dbReference type="SAM" id="MobiDB-lite"/>
    </source>
</evidence>
<feature type="region of interest" description="Disordered" evidence="1">
    <location>
        <begin position="1"/>
        <end position="37"/>
    </location>
</feature>
<dbReference type="AlphaFoldDB" id="A0A086TIT9"/>
<evidence type="ECO:0000313" key="3">
    <source>
        <dbReference type="EMBL" id="KFH61866.1"/>
    </source>
</evidence>
<feature type="compositionally biased region" description="Acidic residues" evidence="1">
    <location>
        <begin position="830"/>
        <end position="863"/>
    </location>
</feature>
<feature type="compositionally biased region" description="Basic residues" evidence="1">
    <location>
        <begin position="786"/>
        <end position="795"/>
    </location>
</feature>
<feature type="region of interest" description="Disordered" evidence="1">
    <location>
        <begin position="776"/>
        <end position="863"/>
    </location>
</feature>
<gene>
    <name evidence="3" type="ORF">MVEG_12295</name>
</gene>
<dbReference type="Proteomes" id="UP000243308">
    <property type="component" value="Unassembled WGS sequence"/>
</dbReference>
<feature type="compositionally biased region" description="Basic residues" evidence="1">
    <location>
        <begin position="1"/>
        <end position="11"/>
    </location>
</feature>
<sequence>MTESKSRKRVRKGEEHTKERTSEPRNNPESLPPPTLLDRWLQDQPPADAISNVECTGTPSRISGTTRISNVLDSIKENHFDSLTAFLCRFFSSKDKEIMERVRYFFYNKGPDRVIEAWRDCPHYQYYIDSTGRAAGSLVKNATLEELTTLTHEPNLRLSSTNVKAKDVTKFSVEDLAVMYKNKAPVLFNLLFSLASENPDSDRDSNVIVPTIISMLLITKARTSNYLPKVFSLFLYSTGASKKVLEVFSSVGLSVSYNSVAGSLTALTKDALKMVRNYVHNPRNCFIVVYDNVNMAFKKLDQRLENQDEFQSGATAEVIAVSTEPETDSEEPCGHLLLEDLYTNESDSIHRRQAFKHHLVGVLIRYFNGFELCKVEPPATTNRLIAKKTKTFTLPAKDSNQATTDGNKDILQSITSHDLQLPNGFFNNGRRLILAGDLLTVDRIKKIMAQRWDDVSIYHKFKWAFPILQLFHLQLNLLSLVLKTHYGDKTVHESLGFNAHLLGRKRISEEKADYHAARELLCHSFDALVIKIWQEEIGHKDLTLFAEQHSEDTLPSLINHIAGNIISGYFTTQNLSKLNGDGSRNAALFLRDMMFYLELSSAIKSGDIGRILRVLKYITIIFQAGKTKNYGAELLHLYCGLEHKWTKKTRQAVFESWLVNPTGEKNRFIPTDLFQEHNNRLLKDLHAAKGSTATWGLTERSISTNIHTLQKIKKNMQRQFSTPKNKDHHEKVDATADVETIMRSNSVHSILSKEPQNQQTTTRVKDLMEQGYIRIQKASKTGSHMACKRLVKPKRPQPPNMSDRKSEGQEVHPISTAPEHEHSCAPDSGSESEYDAEPEAVTDPESDEDTMEFELDTFLDSET</sequence>
<evidence type="ECO:0000259" key="2">
    <source>
        <dbReference type="Pfam" id="PF20231"/>
    </source>
</evidence>
<organism evidence="3 4">
    <name type="scientific">Podila verticillata NRRL 6337</name>
    <dbReference type="NCBI Taxonomy" id="1069443"/>
    <lineage>
        <taxon>Eukaryota</taxon>
        <taxon>Fungi</taxon>
        <taxon>Fungi incertae sedis</taxon>
        <taxon>Mucoromycota</taxon>
        <taxon>Mortierellomycotina</taxon>
        <taxon>Mortierellomycetes</taxon>
        <taxon>Mortierellales</taxon>
        <taxon>Mortierellaceae</taxon>
        <taxon>Podila</taxon>
    </lineage>
</organism>
<feature type="domain" description="DUF6589" evidence="2">
    <location>
        <begin position="338"/>
        <end position="729"/>
    </location>
</feature>
<feature type="compositionally biased region" description="Basic and acidic residues" evidence="1">
    <location>
        <begin position="12"/>
        <end position="23"/>
    </location>
</feature>
<reference evidence="3 4" key="1">
    <citation type="submission" date="2011-02" db="EMBL/GenBank/DDBJ databases">
        <title>The Genome Sequence of Mortierella verticillata NRRL 6337.</title>
        <authorList>
            <consortium name="The Broad Institute Genome Sequencing Platform"/>
            <person name="Russ C."/>
            <person name="Cuomo C."/>
            <person name="Burger G."/>
            <person name="Gray M.W."/>
            <person name="Holland P.W.H."/>
            <person name="King N."/>
            <person name="Lang F.B.F."/>
            <person name="Roger A.J."/>
            <person name="Ruiz-Trillo I."/>
            <person name="Young S.K."/>
            <person name="Zeng Q."/>
            <person name="Gargeya S."/>
            <person name="Alvarado L."/>
            <person name="Berlin A."/>
            <person name="Chapman S.B."/>
            <person name="Chen Z."/>
            <person name="Freedman E."/>
            <person name="Gellesch M."/>
            <person name="Goldberg J."/>
            <person name="Griggs A."/>
            <person name="Gujja S."/>
            <person name="Heilman E."/>
            <person name="Heiman D."/>
            <person name="Howarth C."/>
            <person name="Mehta T."/>
            <person name="Neiman D."/>
            <person name="Pearson M."/>
            <person name="Roberts A."/>
            <person name="Saif S."/>
            <person name="Shea T."/>
            <person name="Shenoy N."/>
            <person name="Sisk P."/>
            <person name="Stolte C."/>
            <person name="Sykes S."/>
            <person name="White J."/>
            <person name="Yandava C."/>
            <person name="Haas B."/>
            <person name="Nusbaum C."/>
            <person name="Birren B."/>
        </authorList>
    </citation>
    <scope>NUCLEOTIDE SEQUENCE [LARGE SCALE GENOMIC DNA]</scope>
    <source>
        <strain evidence="3 4">NRRL 6337</strain>
    </source>
</reference>
<proteinExistence type="predicted"/>
<dbReference type="InterPro" id="IPR046496">
    <property type="entry name" value="DUF6589"/>
</dbReference>
<evidence type="ECO:0000313" key="4">
    <source>
        <dbReference type="Proteomes" id="UP000243308"/>
    </source>
</evidence>
<dbReference type="Pfam" id="PF20231">
    <property type="entry name" value="DUF6589"/>
    <property type="match status" value="1"/>
</dbReference>
<accession>A0A086TIT9</accession>
<protein>
    <recommendedName>
        <fullName evidence="2">DUF6589 domain-containing protein</fullName>
    </recommendedName>
</protein>
<keyword evidence="4" id="KW-1185">Reference proteome</keyword>